<dbReference type="GeneID" id="30962213"/>
<feature type="compositionally biased region" description="Basic and acidic residues" evidence="1">
    <location>
        <begin position="113"/>
        <end position="129"/>
    </location>
</feature>
<reference evidence="4" key="1">
    <citation type="submission" date="2016-05" db="EMBL/GenBank/DDBJ databases">
        <title>Comparative genomics of biotechnologically important yeasts.</title>
        <authorList>
            <consortium name="DOE Joint Genome Institute"/>
            <person name="Riley R."/>
            <person name="Haridas S."/>
            <person name="Wolfe K.H."/>
            <person name="Lopes M.R."/>
            <person name="Hittinger C.T."/>
            <person name="Goker M."/>
            <person name="Salamov A."/>
            <person name="Wisecaver J."/>
            <person name="Long T.M."/>
            <person name="Aerts A.L."/>
            <person name="Barry K."/>
            <person name="Choi C."/>
            <person name="Clum A."/>
            <person name="Coughlan A.Y."/>
            <person name="Deshpande S."/>
            <person name="Douglass A.P."/>
            <person name="Hanson S.J."/>
            <person name="Klenk H.-P."/>
            <person name="Labutti K."/>
            <person name="Lapidus A."/>
            <person name="Lindquist E."/>
            <person name="Lipzen A."/>
            <person name="Meier-Kolthoff J.P."/>
            <person name="Ohm R.A."/>
            <person name="Otillar R.P."/>
            <person name="Pangilinan J."/>
            <person name="Peng Y."/>
            <person name="Rokas A."/>
            <person name="Rosa C.A."/>
            <person name="Scheuner C."/>
            <person name="Sibirny A.A."/>
            <person name="Slot J.C."/>
            <person name="Stielow J.B."/>
            <person name="Sun H."/>
            <person name="Kurtzman C.P."/>
            <person name="Blackwell M."/>
            <person name="Grigoriev I.V."/>
            <person name="Jeffries T.W."/>
        </authorList>
    </citation>
    <scope>NUCLEOTIDE SEQUENCE [LARGE SCALE GENOMIC DNA]</scope>
    <source>
        <strain evidence="4">DSM 1968</strain>
    </source>
</reference>
<keyword evidence="2" id="KW-0472">Membrane</keyword>
<dbReference type="InParanoid" id="A0A1D2VRM7"/>
<dbReference type="Proteomes" id="UP000095038">
    <property type="component" value="Unassembled WGS sequence"/>
</dbReference>
<organism evidence="3 4">
    <name type="scientific">Ascoidea rubescens DSM 1968</name>
    <dbReference type="NCBI Taxonomy" id="1344418"/>
    <lineage>
        <taxon>Eukaryota</taxon>
        <taxon>Fungi</taxon>
        <taxon>Dikarya</taxon>
        <taxon>Ascomycota</taxon>
        <taxon>Saccharomycotina</taxon>
        <taxon>Saccharomycetes</taxon>
        <taxon>Ascoideaceae</taxon>
        <taxon>Ascoidea</taxon>
    </lineage>
</organism>
<proteinExistence type="predicted"/>
<protein>
    <submittedName>
        <fullName evidence="3">Uncharacterized protein</fullName>
    </submittedName>
</protein>
<dbReference type="RefSeq" id="XP_020050556.1">
    <property type="nucleotide sequence ID" value="XM_020188577.1"/>
</dbReference>
<sequence>MSMCNYGYLLDNINFHLFFFFLFCLFLLFKWIWFGIIFLKRRSLINVLHFLFSNKYDDFYLSDIYLLPKFHLISKFSRKQTIYLSPETKSSSCFSLKILKSRNNKQISVNSTKKREANKKSEKNHQNSI</sequence>
<gene>
    <name evidence="3" type="ORF">ASCRUDRAFT_103788</name>
</gene>
<evidence type="ECO:0000313" key="3">
    <source>
        <dbReference type="EMBL" id="ODV64249.1"/>
    </source>
</evidence>
<feature type="region of interest" description="Disordered" evidence="1">
    <location>
        <begin position="107"/>
        <end position="129"/>
    </location>
</feature>
<keyword evidence="4" id="KW-1185">Reference proteome</keyword>
<dbReference type="AlphaFoldDB" id="A0A1D2VRM7"/>
<name>A0A1D2VRM7_9ASCO</name>
<accession>A0A1D2VRM7</accession>
<feature type="transmembrane region" description="Helical" evidence="2">
    <location>
        <begin position="15"/>
        <end position="39"/>
    </location>
</feature>
<evidence type="ECO:0000256" key="1">
    <source>
        <dbReference type="SAM" id="MobiDB-lite"/>
    </source>
</evidence>
<evidence type="ECO:0000256" key="2">
    <source>
        <dbReference type="SAM" id="Phobius"/>
    </source>
</evidence>
<keyword evidence="2" id="KW-0812">Transmembrane</keyword>
<evidence type="ECO:0000313" key="4">
    <source>
        <dbReference type="Proteomes" id="UP000095038"/>
    </source>
</evidence>
<dbReference type="EMBL" id="KV454475">
    <property type="protein sequence ID" value="ODV64249.1"/>
    <property type="molecule type" value="Genomic_DNA"/>
</dbReference>
<keyword evidence="2" id="KW-1133">Transmembrane helix</keyword>